<dbReference type="InterPro" id="IPR009057">
    <property type="entry name" value="Homeodomain-like_sf"/>
</dbReference>
<dbReference type="Gene3D" id="1.10.10.60">
    <property type="entry name" value="Homeodomain-like"/>
    <property type="match status" value="1"/>
</dbReference>
<organism evidence="5 6">
    <name type="scientific">Notoacmeibacter ruber</name>
    <dbReference type="NCBI Taxonomy" id="2670375"/>
    <lineage>
        <taxon>Bacteria</taxon>
        <taxon>Pseudomonadati</taxon>
        <taxon>Pseudomonadota</taxon>
        <taxon>Alphaproteobacteria</taxon>
        <taxon>Hyphomicrobiales</taxon>
        <taxon>Notoacmeibacteraceae</taxon>
        <taxon>Notoacmeibacter</taxon>
    </lineage>
</organism>
<dbReference type="Proteomes" id="UP000281094">
    <property type="component" value="Unassembled WGS sequence"/>
</dbReference>
<dbReference type="AlphaFoldDB" id="A0A3L7J850"/>
<dbReference type="InterPro" id="IPR018060">
    <property type="entry name" value="HTH_AraC"/>
</dbReference>
<dbReference type="PROSITE" id="PS01124">
    <property type="entry name" value="HTH_ARAC_FAMILY_2"/>
    <property type="match status" value="1"/>
</dbReference>
<protein>
    <submittedName>
        <fullName evidence="5">AraC family transcriptional regulator</fullName>
    </submittedName>
</protein>
<comment type="caution">
    <text evidence="5">The sequence shown here is derived from an EMBL/GenBank/DDBJ whole genome shotgun (WGS) entry which is preliminary data.</text>
</comment>
<evidence type="ECO:0000256" key="3">
    <source>
        <dbReference type="ARBA" id="ARBA00023163"/>
    </source>
</evidence>
<keyword evidence="6" id="KW-1185">Reference proteome</keyword>
<dbReference type="PRINTS" id="PR00032">
    <property type="entry name" value="HTHARAC"/>
</dbReference>
<dbReference type="SMART" id="SM00342">
    <property type="entry name" value="HTH_ARAC"/>
    <property type="match status" value="1"/>
</dbReference>
<keyword evidence="2" id="KW-0238">DNA-binding</keyword>
<reference evidence="5 6" key="1">
    <citation type="submission" date="2018-10" db="EMBL/GenBank/DDBJ databases">
        <title>Notoacmeibacter sp. M2BS9Y-3-1, whole genome shotgun sequence.</title>
        <authorList>
            <person name="Tuo L."/>
        </authorList>
    </citation>
    <scope>NUCLEOTIDE SEQUENCE [LARGE SCALE GENOMIC DNA]</scope>
    <source>
        <strain evidence="5 6">M2BS9Y-3-1</strain>
    </source>
</reference>
<keyword evidence="3" id="KW-0804">Transcription</keyword>
<gene>
    <name evidence="5" type="ORF">D8780_00120</name>
</gene>
<evidence type="ECO:0000313" key="5">
    <source>
        <dbReference type="EMBL" id="RLQ86843.1"/>
    </source>
</evidence>
<evidence type="ECO:0000313" key="6">
    <source>
        <dbReference type="Proteomes" id="UP000281094"/>
    </source>
</evidence>
<evidence type="ECO:0000256" key="1">
    <source>
        <dbReference type="ARBA" id="ARBA00023015"/>
    </source>
</evidence>
<dbReference type="PANTHER" id="PTHR47893">
    <property type="entry name" value="REGULATORY PROTEIN PCHR"/>
    <property type="match status" value="1"/>
</dbReference>
<dbReference type="PANTHER" id="PTHR47893:SF1">
    <property type="entry name" value="REGULATORY PROTEIN PCHR"/>
    <property type="match status" value="1"/>
</dbReference>
<dbReference type="GO" id="GO:0043565">
    <property type="term" value="F:sequence-specific DNA binding"/>
    <property type="evidence" value="ECO:0007669"/>
    <property type="project" value="InterPro"/>
</dbReference>
<dbReference type="Pfam" id="PF12833">
    <property type="entry name" value="HTH_18"/>
    <property type="match status" value="1"/>
</dbReference>
<accession>A0A3L7J850</accession>
<evidence type="ECO:0000256" key="2">
    <source>
        <dbReference type="ARBA" id="ARBA00023125"/>
    </source>
</evidence>
<keyword evidence="1" id="KW-0805">Transcription regulation</keyword>
<dbReference type="InterPro" id="IPR053142">
    <property type="entry name" value="PchR_regulatory_protein"/>
</dbReference>
<evidence type="ECO:0000259" key="4">
    <source>
        <dbReference type="PROSITE" id="PS01124"/>
    </source>
</evidence>
<dbReference type="GO" id="GO:0003700">
    <property type="term" value="F:DNA-binding transcription factor activity"/>
    <property type="evidence" value="ECO:0007669"/>
    <property type="project" value="InterPro"/>
</dbReference>
<dbReference type="SUPFAM" id="SSF46689">
    <property type="entry name" value="Homeodomain-like"/>
    <property type="match status" value="2"/>
</dbReference>
<dbReference type="EMBL" id="RCWN01000001">
    <property type="protein sequence ID" value="RLQ86843.1"/>
    <property type="molecule type" value="Genomic_DNA"/>
</dbReference>
<name>A0A3L7J850_9HYPH</name>
<sequence length="318" mass="35972">MEDLTDLSRISGTGFALLETARKQQRSPLKGAFTMAELRTGLKVHATDAVATRDFTTMVEQQPGLTIYLFLEGQVEATLGDVDLDLGRRADEPVHGVIVSRARPDHFTRRASKSERVRKVNVTLTPEWLHDCRFGSRQEQEALRRFSERHLAHFRWRADSTMIAIAEQMLHPPYPPGLLRNLYLESRALDLVAEAFAAFNRHEGIPREGKLRQNDRRRLDLIEAYIEAHDHKKLSLDDIAHENGVSVSTLSRLFHSVYGTGVREYLRSRALQKARIMLERDGVSVAEAAHAAGYNSAANFATAFKREFGMTPKGVRRS</sequence>
<feature type="domain" description="HTH araC/xylS-type" evidence="4">
    <location>
        <begin position="220"/>
        <end position="318"/>
    </location>
</feature>
<proteinExistence type="predicted"/>
<dbReference type="InterPro" id="IPR020449">
    <property type="entry name" value="Tscrpt_reg_AraC-type_HTH"/>
</dbReference>